<dbReference type="PANTHER" id="PTHR43510">
    <property type="entry name" value="AMINOTRANSFERASE FUNCTION, HYPOTHETICAL (EUROFUNG)"/>
    <property type="match status" value="1"/>
</dbReference>
<dbReference type="GO" id="GO:0008483">
    <property type="term" value="F:transaminase activity"/>
    <property type="evidence" value="ECO:0007669"/>
    <property type="project" value="UniProtKB-KW"/>
</dbReference>
<dbReference type="InterPro" id="IPR004839">
    <property type="entry name" value="Aminotransferase_I/II_large"/>
</dbReference>
<keyword evidence="2" id="KW-0808">Transferase</keyword>
<accession>A0ABV3R1F8</accession>
<dbReference type="SUPFAM" id="SSF53383">
    <property type="entry name" value="PLP-dependent transferases"/>
    <property type="match status" value="1"/>
</dbReference>
<evidence type="ECO:0000259" key="1">
    <source>
        <dbReference type="Pfam" id="PF00155"/>
    </source>
</evidence>
<sequence>MQLPPFKLDHWLAMHSFATPPIAYDLASSTGPKWTLQDFLALGDGAGMEDVVLGYAPSEGGRALRAAIGDFLDVDPDWVMVTLGASEALSVLLCTAARPGANVVLPHPGYPAFDPMAGVWGLDVRHVRLSRQDGFRQRAADMLKAVDDNTVLALVNSPHNPVGTVMPREEIEELAAALQRKGVPLVVDEVYHPLYFGHSPASAAAIPNVIAMGDMSKALSLAGLRLGWLVVRDPARRAQMIDARSYFTISSSPLLEELAVHAFASREAILARLQIPASENLAALGRFMDRVSDILAWVKPDGGTVCFPWFRDGRDSRPFCEALAAQGVLVAPGDCFGTPEHMRVGFALLANDKFVEGLAIFERVLREQ</sequence>
<name>A0ABV3R1F8_9HYPH</name>
<protein>
    <submittedName>
        <fullName evidence="2">Pyridoxal phosphate-dependent aminotransferase</fullName>
    </submittedName>
</protein>
<keyword evidence="2" id="KW-0032">Aminotransferase</keyword>
<reference evidence="2 3" key="1">
    <citation type="submission" date="2024-06" db="EMBL/GenBank/DDBJ databases">
        <authorList>
            <person name="Tuo L."/>
        </authorList>
    </citation>
    <scope>NUCLEOTIDE SEQUENCE [LARGE SCALE GENOMIC DNA]</scope>
    <source>
        <strain evidence="2 3">ZMM04-5</strain>
    </source>
</reference>
<dbReference type="EMBL" id="JBFOCI010000003">
    <property type="protein sequence ID" value="MEW9806757.1"/>
    <property type="molecule type" value="Genomic_DNA"/>
</dbReference>
<comment type="caution">
    <text evidence="2">The sequence shown here is derived from an EMBL/GenBank/DDBJ whole genome shotgun (WGS) entry which is preliminary data.</text>
</comment>
<dbReference type="InterPro" id="IPR015421">
    <property type="entry name" value="PyrdxlP-dep_Trfase_major"/>
</dbReference>
<feature type="domain" description="Aminotransferase class I/classII large" evidence="1">
    <location>
        <begin position="46"/>
        <end position="350"/>
    </location>
</feature>
<dbReference type="RefSeq" id="WP_367723884.1">
    <property type="nucleotide sequence ID" value="NZ_JBFOCI010000003.1"/>
</dbReference>
<dbReference type="Proteomes" id="UP001556196">
    <property type="component" value="Unassembled WGS sequence"/>
</dbReference>
<organism evidence="2 3">
    <name type="scientific">Mesorhizobium marinum</name>
    <dbReference type="NCBI Taxonomy" id="3228790"/>
    <lineage>
        <taxon>Bacteria</taxon>
        <taxon>Pseudomonadati</taxon>
        <taxon>Pseudomonadota</taxon>
        <taxon>Alphaproteobacteria</taxon>
        <taxon>Hyphomicrobiales</taxon>
        <taxon>Phyllobacteriaceae</taxon>
        <taxon>Mesorhizobium</taxon>
    </lineage>
</organism>
<dbReference type="Gene3D" id="3.40.640.10">
    <property type="entry name" value="Type I PLP-dependent aspartate aminotransferase-like (Major domain)"/>
    <property type="match status" value="1"/>
</dbReference>
<dbReference type="CDD" id="cd00609">
    <property type="entry name" value="AAT_like"/>
    <property type="match status" value="1"/>
</dbReference>
<dbReference type="Gene3D" id="3.90.1150.10">
    <property type="entry name" value="Aspartate Aminotransferase, domain 1"/>
    <property type="match status" value="1"/>
</dbReference>
<dbReference type="PANTHER" id="PTHR43510:SF1">
    <property type="entry name" value="AMINOTRANSFERASE FUNCTION, HYPOTHETICAL (EUROFUNG)"/>
    <property type="match status" value="1"/>
</dbReference>
<dbReference type="InterPro" id="IPR015422">
    <property type="entry name" value="PyrdxlP-dep_Trfase_small"/>
</dbReference>
<gene>
    <name evidence="2" type="ORF">ABUE31_12265</name>
</gene>
<evidence type="ECO:0000313" key="2">
    <source>
        <dbReference type="EMBL" id="MEW9806757.1"/>
    </source>
</evidence>
<dbReference type="InterPro" id="IPR015424">
    <property type="entry name" value="PyrdxlP-dep_Trfase"/>
</dbReference>
<keyword evidence="3" id="KW-1185">Reference proteome</keyword>
<proteinExistence type="predicted"/>
<evidence type="ECO:0000313" key="3">
    <source>
        <dbReference type="Proteomes" id="UP001556196"/>
    </source>
</evidence>
<dbReference type="Pfam" id="PF00155">
    <property type="entry name" value="Aminotran_1_2"/>
    <property type="match status" value="1"/>
</dbReference>